<evidence type="ECO:0000256" key="1">
    <source>
        <dbReference type="ARBA" id="ARBA00023054"/>
    </source>
</evidence>
<comment type="caution">
    <text evidence="4">The sequence shown here is derived from an EMBL/GenBank/DDBJ whole genome shotgun (WGS) entry which is preliminary data.</text>
</comment>
<accession>A0A7L3FMX1</accession>
<reference evidence="4 5" key="1">
    <citation type="submission" date="2019-09" db="EMBL/GenBank/DDBJ databases">
        <title>Bird 10,000 Genomes (B10K) Project - Family phase.</title>
        <authorList>
            <person name="Zhang G."/>
        </authorList>
    </citation>
    <scope>NUCLEOTIDE SEQUENCE [LARGE SCALE GENOMIC DNA]</scope>
    <source>
        <strain evidence="4">B10K-DU-011-47</strain>
        <tissue evidence="4">Mixed tissue sample</tissue>
    </source>
</reference>
<feature type="non-terminal residue" evidence="4">
    <location>
        <position position="332"/>
    </location>
</feature>
<dbReference type="Proteomes" id="UP000557426">
    <property type="component" value="Unassembled WGS sequence"/>
</dbReference>
<dbReference type="InterPro" id="IPR051147">
    <property type="entry name" value="CFAP_domain-containing"/>
</dbReference>
<feature type="coiled-coil region" evidence="2">
    <location>
        <begin position="47"/>
        <end position="81"/>
    </location>
</feature>
<feature type="non-terminal residue" evidence="4">
    <location>
        <position position="1"/>
    </location>
</feature>
<organism evidence="4 5">
    <name type="scientific">Zapornia atra</name>
    <name type="common">Henderson crake</name>
    <dbReference type="NCBI Taxonomy" id="2585822"/>
    <lineage>
        <taxon>Eukaryota</taxon>
        <taxon>Metazoa</taxon>
        <taxon>Chordata</taxon>
        <taxon>Craniata</taxon>
        <taxon>Vertebrata</taxon>
        <taxon>Euteleostomi</taxon>
        <taxon>Archelosauria</taxon>
        <taxon>Archosauria</taxon>
        <taxon>Dinosauria</taxon>
        <taxon>Saurischia</taxon>
        <taxon>Theropoda</taxon>
        <taxon>Coelurosauria</taxon>
        <taxon>Aves</taxon>
        <taxon>Neognathae</taxon>
        <taxon>Neoaves</taxon>
        <taxon>Gruiformes</taxon>
        <taxon>Rallidae</taxon>
        <taxon>Zapornia</taxon>
    </lineage>
</organism>
<evidence type="ECO:0000313" key="5">
    <source>
        <dbReference type="Proteomes" id="UP000557426"/>
    </source>
</evidence>
<gene>
    <name evidence="4" type="primary">Cc42m</name>
    <name evidence="4" type="ORF">ZAPATR_R11457</name>
</gene>
<evidence type="ECO:0000313" key="4">
    <source>
        <dbReference type="EMBL" id="NXT81487.1"/>
    </source>
</evidence>
<feature type="coiled-coil region" evidence="2">
    <location>
        <begin position="200"/>
        <end position="234"/>
    </location>
</feature>
<dbReference type="EMBL" id="VZTU01022731">
    <property type="protein sequence ID" value="NXT81487.1"/>
    <property type="molecule type" value="Genomic_DNA"/>
</dbReference>
<evidence type="ECO:0000256" key="2">
    <source>
        <dbReference type="SAM" id="Coils"/>
    </source>
</evidence>
<dbReference type="PANTHER" id="PTHR21683">
    <property type="entry name" value="COILED-COIL DOMAIN-CONTAINING PROTEIN 42 LIKE-2-LIKE-RELATED"/>
    <property type="match status" value="1"/>
</dbReference>
<dbReference type="Pfam" id="PF13863">
    <property type="entry name" value="DUF4200"/>
    <property type="match status" value="1"/>
</dbReference>
<sequence>MAFDLEQYLLVAFRNKLQLQPVPAWNATTLVPSSRLLLKRQEALEVERALQSQREEFGQRMEQLARRRQQLGQRHEQLQDVIFKFNAFRKASAARQERMLQRAAREQARVAGQGARAAHMRRELEGLLRRRERLAQRLQSLHCFGSYLQAVLARTGQFQDVPAMLAHFGALMGARAALAQQAEAGQERLAQSWAQLRQYEEEASSELLRTNAELAQLQAQLEAARRDVLQEESRWAHVQSTAMQQTLLLGQVKLAVLNLFHLATTRLKLPTDVALEDTEAQLDTVLLCMQDLAAICADLCPKELRLCPPCLPAATSTHPLHPRGARVPLTQE</sequence>
<name>A0A7L3FMX1_9GRUI</name>
<keyword evidence="5" id="KW-1185">Reference proteome</keyword>
<dbReference type="GO" id="GO:0005856">
    <property type="term" value="C:cytoskeleton"/>
    <property type="evidence" value="ECO:0007669"/>
    <property type="project" value="UniProtKB-ARBA"/>
</dbReference>
<dbReference type="AlphaFoldDB" id="A0A7L3FMX1"/>
<feature type="domain" description="DUF4200" evidence="3">
    <location>
        <begin position="37"/>
        <end position="152"/>
    </location>
</feature>
<evidence type="ECO:0000259" key="3">
    <source>
        <dbReference type="Pfam" id="PF13863"/>
    </source>
</evidence>
<keyword evidence="1 2" id="KW-0175">Coiled coil</keyword>
<dbReference type="InterPro" id="IPR025252">
    <property type="entry name" value="DUF4200"/>
</dbReference>
<dbReference type="PANTHER" id="PTHR21683:SF9">
    <property type="entry name" value="CILIA- AND FLAGELLA-ASSOCIATED PROTEIN 73"/>
    <property type="match status" value="1"/>
</dbReference>
<proteinExistence type="predicted"/>
<protein>
    <submittedName>
        <fullName evidence="4">CC42M protein</fullName>
    </submittedName>
</protein>